<reference evidence="1 2" key="1">
    <citation type="submission" date="2015-09" db="EMBL/GenBank/DDBJ databases">
        <title>Draft genome sequence of Alicyclobacillus ferrooxydans DSM 22381.</title>
        <authorList>
            <person name="Hemp J."/>
        </authorList>
    </citation>
    <scope>NUCLEOTIDE SEQUENCE [LARGE SCALE GENOMIC DNA]</scope>
    <source>
        <strain evidence="1 2">TC-34</strain>
    </source>
</reference>
<dbReference type="EMBL" id="LJCO01000045">
    <property type="protein sequence ID" value="KPV43822.1"/>
    <property type="molecule type" value="Genomic_DNA"/>
</dbReference>
<comment type="caution">
    <text evidence="1">The sequence shown here is derived from an EMBL/GenBank/DDBJ whole genome shotgun (WGS) entry which is preliminary data.</text>
</comment>
<proteinExistence type="predicted"/>
<evidence type="ECO:0000313" key="1">
    <source>
        <dbReference type="EMBL" id="KPV43822.1"/>
    </source>
</evidence>
<name>A0A0P9CLE1_9BACL</name>
<dbReference type="STRING" id="471514.AN477_10640"/>
<sequence length="314" mass="37173">MDRETYWKNFSLGTELEVAGSFIYNGLWTFHEMNNFSNEAQVFEFFYNIAVGVERIAKVTIILLEHNDITDQQEFEEELRTHNHAHLIERIADHKPLHLSREHHAFIEMLRVFYDSIRYGRYSLESIRSHALELDMLVSFISNYLEGEVDTASPFVSRNNTRIKRYVGRIIGKVCNQLYEIIDETATRLNMYTYEISYFTKAYKIFTRHEYDFIDEDLAWTELLIYLLNTDERSAFLNVLKGVEPLELDAELIQDYIISRHSPTVRCDILDAVDSQYEEFEDKEEMKNRLSLMQALNSPGVMFMDDDEEQDEEV</sequence>
<dbReference type="AlphaFoldDB" id="A0A0P9CLE1"/>
<dbReference type="PATRIC" id="fig|471514.4.peg.5193"/>
<dbReference type="RefSeq" id="WP_054969137.1">
    <property type="nucleotide sequence ID" value="NZ_LJCO01000045.1"/>
</dbReference>
<dbReference type="Proteomes" id="UP000050482">
    <property type="component" value="Unassembled WGS sequence"/>
</dbReference>
<accession>A0A0P9CLE1</accession>
<dbReference type="OrthoDB" id="1340765at2"/>
<organism evidence="1 2">
    <name type="scientific">Alicyclobacillus ferrooxydans</name>
    <dbReference type="NCBI Taxonomy" id="471514"/>
    <lineage>
        <taxon>Bacteria</taxon>
        <taxon>Bacillati</taxon>
        <taxon>Bacillota</taxon>
        <taxon>Bacilli</taxon>
        <taxon>Bacillales</taxon>
        <taxon>Alicyclobacillaceae</taxon>
        <taxon>Alicyclobacillus</taxon>
    </lineage>
</organism>
<evidence type="ECO:0000313" key="2">
    <source>
        <dbReference type="Proteomes" id="UP000050482"/>
    </source>
</evidence>
<keyword evidence="2" id="KW-1185">Reference proteome</keyword>
<gene>
    <name evidence="1" type="ORF">AN477_10640</name>
</gene>
<protein>
    <submittedName>
        <fullName evidence="1">Uncharacterized protein</fullName>
    </submittedName>
</protein>